<dbReference type="EMBL" id="BLXT01007237">
    <property type="protein sequence ID" value="GFO37508.1"/>
    <property type="molecule type" value="Genomic_DNA"/>
</dbReference>
<reference evidence="2 3" key="1">
    <citation type="journal article" date="2021" name="Elife">
        <title>Chloroplast acquisition without the gene transfer in kleptoplastic sea slugs, Plakobranchus ocellatus.</title>
        <authorList>
            <person name="Maeda T."/>
            <person name="Takahashi S."/>
            <person name="Yoshida T."/>
            <person name="Shimamura S."/>
            <person name="Takaki Y."/>
            <person name="Nagai Y."/>
            <person name="Toyoda A."/>
            <person name="Suzuki Y."/>
            <person name="Arimoto A."/>
            <person name="Ishii H."/>
            <person name="Satoh N."/>
            <person name="Nishiyama T."/>
            <person name="Hasebe M."/>
            <person name="Maruyama T."/>
            <person name="Minagawa J."/>
            <person name="Obokata J."/>
            <person name="Shigenobu S."/>
        </authorList>
    </citation>
    <scope>NUCLEOTIDE SEQUENCE [LARGE SCALE GENOMIC DNA]</scope>
</reference>
<keyword evidence="3" id="KW-1185">Reference proteome</keyword>
<proteinExistence type="predicted"/>
<name>A0AAV4D0E2_9GAST</name>
<protein>
    <recommendedName>
        <fullName evidence="4">Phosphopantothenoylcysteine decarboxylase subunit VHS3-like</fullName>
    </recommendedName>
</protein>
<comment type="caution">
    <text evidence="2">The sequence shown here is derived from an EMBL/GenBank/DDBJ whole genome shotgun (WGS) entry which is preliminary data.</text>
</comment>
<dbReference type="Proteomes" id="UP000735302">
    <property type="component" value="Unassembled WGS sequence"/>
</dbReference>
<sequence length="141" mass="15668">MDCDSGRRIKNIIASFHKKCISATDRPDAEAFDTAAAAVDDVDYDDDAYDDEDGDAYDDEDDDDVDDYDDDSYDDDEKDDDDYDDDAYNNEDDHANDDDDDSDDMFHGDGTALYIDHLLGLLHLLGQGSNPRQAGSTKSQA</sequence>
<accession>A0AAV4D0E2</accession>
<evidence type="ECO:0008006" key="4">
    <source>
        <dbReference type="Google" id="ProtNLM"/>
    </source>
</evidence>
<organism evidence="2 3">
    <name type="scientific">Plakobranchus ocellatus</name>
    <dbReference type="NCBI Taxonomy" id="259542"/>
    <lineage>
        <taxon>Eukaryota</taxon>
        <taxon>Metazoa</taxon>
        <taxon>Spiralia</taxon>
        <taxon>Lophotrochozoa</taxon>
        <taxon>Mollusca</taxon>
        <taxon>Gastropoda</taxon>
        <taxon>Heterobranchia</taxon>
        <taxon>Euthyneura</taxon>
        <taxon>Panpulmonata</taxon>
        <taxon>Sacoglossa</taxon>
        <taxon>Placobranchoidea</taxon>
        <taxon>Plakobranchidae</taxon>
        <taxon>Plakobranchus</taxon>
    </lineage>
</organism>
<feature type="region of interest" description="Disordered" evidence="1">
    <location>
        <begin position="42"/>
        <end position="107"/>
    </location>
</feature>
<evidence type="ECO:0000256" key="1">
    <source>
        <dbReference type="SAM" id="MobiDB-lite"/>
    </source>
</evidence>
<gene>
    <name evidence="2" type="ORF">PoB_006401300</name>
</gene>
<evidence type="ECO:0000313" key="2">
    <source>
        <dbReference type="EMBL" id="GFO37508.1"/>
    </source>
</evidence>
<dbReference type="AlphaFoldDB" id="A0AAV4D0E2"/>
<feature type="compositionally biased region" description="Acidic residues" evidence="1">
    <location>
        <begin position="42"/>
        <end position="103"/>
    </location>
</feature>
<evidence type="ECO:0000313" key="3">
    <source>
        <dbReference type="Proteomes" id="UP000735302"/>
    </source>
</evidence>